<dbReference type="OrthoDB" id="2690740at2759"/>
<reference evidence="3" key="2">
    <citation type="submission" date="2015-01" db="EMBL/GenBank/DDBJ databases">
        <title>Evolutionary Origins and Diversification of the Mycorrhizal Mutualists.</title>
        <authorList>
            <consortium name="DOE Joint Genome Institute"/>
            <consortium name="Mycorrhizal Genomics Consortium"/>
            <person name="Kohler A."/>
            <person name="Kuo A."/>
            <person name="Nagy L.G."/>
            <person name="Floudas D."/>
            <person name="Copeland A."/>
            <person name="Barry K.W."/>
            <person name="Cichocki N."/>
            <person name="Veneault-Fourrey C."/>
            <person name="LaButti K."/>
            <person name="Lindquist E.A."/>
            <person name="Lipzen A."/>
            <person name="Lundell T."/>
            <person name="Morin E."/>
            <person name="Murat C."/>
            <person name="Riley R."/>
            <person name="Ohm R."/>
            <person name="Sun H."/>
            <person name="Tunlid A."/>
            <person name="Henrissat B."/>
            <person name="Grigoriev I.V."/>
            <person name="Hibbett D.S."/>
            <person name="Martin F."/>
        </authorList>
    </citation>
    <scope>NUCLEOTIDE SEQUENCE [LARGE SCALE GENOMIC DNA]</scope>
    <source>
        <strain evidence="3">Ve08.2h10</strain>
    </source>
</reference>
<proteinExistence type="predicted"/>
<sequence>SWRMHSKPAIKGGDSVRAMVALLAAARENSKSYDPLTWTQQIKALFYSLESIVMRCGDFAIKDVSVSFLLMVNFIQLVTSCQSIRQTMCLTPSEVFEQQIKPLNNNHNLRVPCQHTFLDWHAMGCKFAAVAGGGSIYVLVLIAGLGLRVGLSTMDDDTPWDLANVLRSPNSGNPIGRLVIEQIIPTIRQIHDLLPLSMVSMFTPSLLFKYGLPSNLDCTDLTCSDTFFDSLIFNVKVSPGAYIRIPASLLKRCGDSAPKDVQPGLLERDNMCTNYSQIVPYTSAELKMHKDLYPNVEACFTDMFSYSSKMIEHYLLSEHTALAEVAGLLPGHTISPAHPFCALVINVNVCTLGHRDSKDKDICKIMAIGRYVGGEVVL</sequence>
<evidence type="ECO:0000313" key="2">
    <source>
        <dbReference type="EMBL" id="KIK82189.1"/>
    </source>
</evidence>
<dbReference type="AlphaFoldDB" id="A0A0D0DKF2"/>
<keyword evidence="1" id="KW-0812">Transmembrane</keyword>
<keyword evidence="1" id="KW-1133">Transmembrane helix</keyword>
<dbReference type="Proteomes" id="UP000054538">
    <property type="component" value="Unassembled WGS sequence"/>
</dbReference>
<keyword evidence="1" id="KW-0472">Membrane</keyword>
<dbReference type="InParanoid" id="A0A0D0DKF2"/>
<feature type="non-terminal residue" evidence="2">
    <location>
        <position position="378"/>
    </location>
</feature>
<dbReference type="EMBL" id="KN825664">
    <property type="protein sequence ID" value="KIK82189.1"/>
    <property type="molecule type" value="Genomic_DNA"/>
</dbReference>
<evidence type="ECO:0000313" key="3">
    <source>
        <dbReference type="Proteomes" id="UP000054538"/>
    </source>
</evidence>
<protein>
    <submittedName>
        <fullName evidence="2">Uncharacterized protein</fullName>
    </submittedName>
</protein>
<evidence type="ECO:0000256" key="1">
    <source>
        <dbReference type="SAM" id="Phobius"/>
    </source>
</evidence>
<organism evidence="2 3">
    <name type="scientific">Paxillus rubicundulus Ve08.2h10</name>
    <dbReference type="NCBI Taxonomy" id="930991"/>
    <lineage>
        <taxon>Eukaryota</taxon>
        <taxon>Fungi</taxon>
        <taxon>Dikarya</taxon>
        <taxon>Basidiomycota</taxon>
        <taxon>Agaricomycotina</taxon>
        <taxon>Agaricomycetes</taxon>
        <taxon>Agaricomycetidae</taxon>
        <taxon>Boletales</taxon>
        <taxon>Paxilineae</taxon>
        <taxon>Paxillaceae</taxon>
        <taxon>Paxillus</taxon>
    </lineage>
</organism>
<feature type="transmembrane region" description="Helical" evidence="1">
    <location>
        <begin position="127"/>
        <end position="147"/>
    </location>
</feature>
<gene>
    <name evidence="2" type="ORF">PAXRUDRAFT_83776</name>
</gene>
<dbReference type="HOGENOM" id="CLU_732734_0_0_1"/>
<dbReference type="STRING" id="930991.A0A0D0DKF2"/>
<accession>A0A0D0DKF2</accession>
<name>A0A0D0DKF2_9AGAM</name>
<keyword evidence="3" id="KW-1185">Reference proteome</keyword>
<reference evidence="2 3" key="1">
    <citation type="submission" date="2014-04" db="EMBL/GenBank/DDBJ databases">
        <authorList>
            <consortium name="DOE Joint Genome Institute"/>
            <person name="Kuo A."/>
            <person name="Kohler A."/>
            <person name="Jargeat P."/>
            <person name="Nagy L.G."/>
            <person name="Floudas D."/>
            <person name="Copeland A."/>
            <person name="Barry K.W."/>
            <person name="Cichocki N."/>
            <person name="Veneault-Fourrey C."/>
            <person name="LaButti K."/>
            <person name="Lindquist E.A."/>
            <person name="Lipzen A."/>
            <person name="Lundell T."/>
            <person name="Morin E."/>
            <person name="Murat C."/>
            <person name="Sun H."/>
            <person name="Tunlid A."/>
            <person name="Henrissat B."/>
            <person name="Grigoriev I.V."/>
            <person name="Hibbett D.S."/>
            <person name="Martin F."/>
            <person name="Nordberg H.P."/>
            <person name="Cantor M.N."/>
            <person name="Hua S.X."/>
        </authorList>
    </citation>
    <scope>NUCLEOTIDE SEQUENCE [LARGE SCALE GENOMIC DNA]</scope>
    <source>
        <strain evidence="2 3">Ve08.2h10</strain>
    </source>
</reference>
<feature type="non-terminal residue" evidence="2">
    <location>
        <position position="1"/>
    </location>
</feature>